<dbReference type="SUPFAM" id="SSF49562">
    <property type="entry name" value="C2 domain (Calcium/lipid-binding domain, CaLB)"/>
    <property type="match status" value="2"/>
</dbReference>
<dbReference type="GO" id="GO:0017075">
    <property type="term" value="F:syntaxin-1 binding"/>
    <property type="evidence" value="ECO:0007669"/>
    <property type="project" value="TreeGrafter"/>
</dbReference>
<dbReference type="Pfam" id="PF06292">
    <property type="entry name" value="MUN"/>
    <property type="match status" value="1"/>
</dbReference>
<evidence type="ECO:0000256" key="7">
    <source>
        <dbReference type="ARBA" id="ARBA00022737"/>
    </source>
</evidence>
<dbReference type="InterPro" id="IPR014770">
    <property type="entry name" value="Munc13_1"/>
</dbReference>
<dbReference type="FunFam" id="3.30.60.20:FF:000001">
    <property type="entry name" value="Protein unc-13 homolog B"/>
    <property type="match status" value="1"/>
</dbReference>
<dbReference type="GO" id="GO:0016081">
    <property type="term" value="P:synaptic vesicle docking"/>
    <property type="evidence" value="ECO:0007669"/>
    <property type="project" value="TreeGrafter"/>
</dbReference>
<dbReference type="FunFam" id="2.60.40.150:FF:000002">
    <property type="entry name" value="Protein unc-13 homolog B"/>
    <property type="match status" value="1"/>
</dbReference>
<dbReference type="GO" id="GO:0019992">
    <property type="term" value="F:diacylglycerol binding"/>
    <property type="evidence" value="ECO:0007669"/>
    <property type="project" value="InterPro"/>
</dbReference>
<keyword evidence="3" id="KW-0268">Exocytosis</keyword>
<dbReference type="InterPro" id="IPR046349">
    <property type="entry name" value="C1-like_sf"/>
</dbReference>
<keyword evidence="4" id="KW-0963">Cytoplasm</keyword>
<keyword evidence="7" id="KW-0677">Repeat</keyword>
<dbReference type="Gene3D" id="1.10.357.50">
    <property type="match status" value="1"/>
</dbReference>
<dbReference type="Pfam" id="PF00130">
    <property type="entry name" value="C1_1"/>
    <property type="match status" value="1"/>
</dbReference>
<dbReference type="GO" id="GO:0042734">
    <property type="term" value="C:presynaptic membrane"/>
    <property type="evidence" value="ECO:0007669"/>
    <property type="project" value="TreeGrafter"/>
</dbReference>
<evidence type="ECO:0000256" key="4">
    <source>
        <dbReference type="ARBA" id="ARBA00022490"/>
    </source>
</evidence>
<keyword evidence="9" id="KW-0862">Zinc</keyword>
<dbReference type="SUPFAM" id="SSF57889">
    <property type="entry name" value="Cysteine-rich domain"/>
    <property type="match status" value="1"/>
</dbReference>
<dbReference type="GO" id="GO:0035249">
    <property type="term" value="P:synaptic transmission, glutamatergic"/>
    <property type="evidence" value="ECO:0007669"/>
    <property type="project" value="TreeGrafter"/>
</dbReference>
<comment type="subcellular location">
    <subcellularLocation>
        <location evidence="2">Cytoplasm</location>
    </subcellularLocation>
    <subcellularLocation>
        <location evidence="1">Membrane</location>
        <topology evidence="1">Peripheral membrane protein</topology>
    </subcellularLocation>
    <subcellularLocation>
        <location evidence="14">Synapse</location>
    </subcellularLocation>
</comment>
<evidence type="ECO:0000259" key="19">
    <source>
        <dbReference type="PROSITE" id="PS51259"/>
    </source>
</evidence>
<dbReference type="Proteomes" id="UP000053119">
    <property type="component" value="Unassembled WGS sequence"/>
</dbReference>
<keyword evidence="13" id="KW-0472">Membrane</keyword>
<reference evidence="20 21" key="1">
    <citation type="submission" date="2014-04" db="EMBL/GenBank/DDBJ databases">
        <title>Genome evolution of avian class.</title>
        <authorList>
            <person name="Zhang G."/>
            <person name="Li C."/>
        </authorList>
    </citation>
    <scope>NUCLEOTIDE SEQUENCE [LARGE SCALE GENOMIC DNA]</scope>
    <source>
        <strain evidence="20">BGI_Z169</strain>
    </source>
</reference>
<keyword evidence="10" id="KW-0106">Calcium</keyword>
<dbReference type="SMART" id="SM00109">
    <property type="entry name" value="C1"/>
    <property type="match status" value="1"/>
</dbReference>
<feature type="non-terminal residue" evidence="20">
    <location>
        <position position="1"/>
    </location>
</feature>
<dbReference type="CDD" id="cd08395">
    <property type="entry name" value="C2C_Munc13"/>
    <property type="match status" value="1"/>
</dbReference>
<dbReference type="PROSITE" id="PS51258">
    <property type="entry name" value="MHD1"/>
    <property type="match status" value="1"/>
</dbReference>
<dbReference type="Pfam" id="PF00168">
    <property type="entry name" value="C2"/>
    <property type="match status" value="2"/>
</dbReference>
<feature type="domain" description="MHD2" evidence="19">
    <location>
        <begin position="1166"/>
        <end position="1308"/>
    </location>
</feature>
<organism evidence="20 21">
    <name type="scientific">Egretta garzetta</name>
    <name type="common">Little egret</name>
    <dbReference type="NCBI Taxonomy" id="188379"/>
    <lineage>
        <taxon>Eukaryota</taxon>
        <taxon>Metazoa</taxon>
        <taxon>Chordata</taxon>
        <taxon>Craniata</taxon>
        <taxon>Vertebrata</taxon>
        <taxon>Euteleostomi</taxon>
        <taxon>Archelosauria</taxon>
        <taxon>Archosauria</taxon>
        <taxon>Dinosauria</taxon>
        <taxon>Saurischia</taxon>
        <taxon>Theropoda</taxon>
        <taxon>Coelurosauria</taxon>
        <taxon>Aves</taxon>
        <taxon>Neognathae</taxon>
        <taxon>Neoaves</taxon>
        <taxon>Aequornithes</taxon>
        <taxon>Pelecaniformes</taxon>
        <taxon>Ardeidae</taxon>
        <taxon>Egretta</taxon>
    </lineage>
</organism>
<dbReference type="GO" id="GO:0005516">
    <property type="term" value="F:calmodulin binding"/>
    <property type="evidence" value="ECO:0007669"/>
    <property type="project" value="TreeGrafter"/>
</dbReference>
<dbReference type="PROSITE" id="PS50004">
    <property type="entry name" value="C2"/>
    <property type="match status" value="2"/>
</dbReference>
<feature type="compositionally biased region" description="Polar residues" evidence="15">
    <location>
        <begin position="129"/>
        <end position="144"/>
    </location>
</feature>
<dbReference type="GO" id="GO:0008270">
    <property type="term" value="F:zinc ion binding"/>
    <property type="evidence" value="ECO:0007669"/>
    <property type="project" value="UniProtKB-KW"/>
</dbReference>
<evidence type="ECO:0000256" key="12">
    <source>
        <dbReference type="ARBA" id="ARBA00023054"/>
    </source>
</evidence>
<dbReference type="GO" id="GO:0016082">
    <property type="term" value="P:synaptic vesicle priming"/>
    <property type="evidence" value="ECO:0007669"/>
    <property type="project" value="TreeGrafter"/>
</dbReference>
<evidence type="ECO:0000259" key="18">
    <source>
        <dbReference type="PROSITE" id="PS51258"/>
    </source>
</evidence>
<evidence type="ECO:0000256" key="15">
    <source>
        <dbReference type="SAM" id="MobiDB-lite"/>
    </source>
</evidence>
<evidence type="ECO:0000256" key="14">
    <source>
        <dbReference type="ARBA" id="ARBA00034103"/>
    </source>
</evidence>
<dbReference type="GO" id="GO:0005509">
    <property type="term" value="F:calcium ion binding"/>
    <property type="evidence" value="ECO:0007669"/>
    <property type="project" value="InterPro"/>
</dbReference>
<keyword evidence="11" id="KW-0770">Synapse</keyword>
<proteinExistence type="predicted"/>
<dbReference type="InterPro" id="IPR002219">
    <property type="entry name" value="PKC_DAG/PE"/>
</dbReference>
<dbReference type="PRINTS" id="PR00360">
    <property type="entry name" value="C2DOMAIN"/>
</dbReference>
<evidence type="ECO:0000256" key="9">
    <source>
        <dbReference type="ARBA" id="ARBA00022833"/>
    </source>
</evidence>
<feature type="compositionally biased region" description="Polar residues" evidence="15">
    <location>
        <begin position="103"/>
        <end position="122"/>
    </location>
</feature>
<dbReference type="GO" id="GO:0031594">
    <property type="term" value="C:neuromuscular junction"/>
    <property type="evidence" value="ECO:0007669"/>
    <property type="project" value="TreeGrafter"/>
</dbReference>
<accession>A0A091IUI8</accession>
<dbReference type="PANTHER" id="PTHR10480">
    <property type="entry name" value="PROTEIN UNC-13 HOMOLOG"/>
    <property type="match status" value="1"/>
</dbReference>
<dbReference type="PANTHER" id="PTHR10480:SF1">
    <property type="entry name" value="PROTEIN UNC-13 HOMOLOG A"/>
    <property type="match status" value="1"/>
</dbReference>
<evidence type="ECO:0000259" key="17">
    <source>
        <dbReference type="PROSITE" id="PS50081"/>
    </source>
</evidence>
<dbReference type="Gene3D" id="3.30.60.20">
    <property type="match status" value="1"/>
</dbReference>
<dbReference type="GO" id="GO:0099525">
    <property type="term" value="P:presynaptic dense core vesicle exocytosis"/>
    <property type="evidence" value="ECO:0007669"/>
    <property type="project" value="TreeGrafter"/>
</dbReference>
<dbReference type="FunFam" id="1.10.357.50:FF:000001">
    <property type="entry name" value="Protein unc-13 homolog B"/>
    <property type="match status" value="1"/>
</dbReference>
<dbReference type="STRING" id="188379.A0A091IUI8"/>
<dbReference type="GO" id="GO:0061789">
    <property type="term" value="P:dense core granule priming"/>
    <property type="evidence" value="ECO:0007669"/>
    <property type="project" value="TreeGrafter"/>
</dbReference>
<dbReference type="PROSITE" id="PS00479">
    <property type="entry name" value="ZF_DAG_PE_1"/>
    <property type="match status" value="1"/>
</dbReference>
<dbReference type="SMART" id="SM00239">
    <property type="entry name" value="C2"/>
    <property type="match status" value="2"/>
</dbReference>
<evidence type="ECO:0000256" key="5">
    <source>
        <dbReference type="ARBA" id="ARBA00022553"/>
    </source>
</evidence>
<feature type="compositionally biased region" description="Polar residues" evidence="15">
    <location>
        <begin position="153"/>
        <end position="177"/>
    </location>
</feature>
<evidence type="ECO:0000256" key="11">
    <source>
        <dbReference type="ARBA" id="ARBA00023018"/>
    </source>
</evidence>
<feature type="compositionally biased region" description="Basic and acidic residues" evidence="15">
    <location>
        <begin position="93"/>
        <end position="102"/>
    </location>
</feature>
<evidence type="ECO:0000256" key="6">
    <source>
        <dbReference type="ARBA" id="ARBA00022723"/>
    </source>
</evidence>
<sequence length="1454" mass="164206">QEGPGEWLTLDSQVIMTDNEISGTKDPTFHRILLDTRFELPLDIPEEEARYWAKKLEQLNAMRDQDDYAFQEEQEKPLPVHSSQCYDDPDSMVDDRDSDYRSETSNSIPPPYYTTSQPNASVHQYPMRHQQQSSRDSYTDSMQSYEMDYSDQRPISPTGSSRYASSAELSQGSSQLSEDFENESLRDSELDERDGDSYHSCHSSVSYRKDSPRWEEEDDDLYLEEEEEEEEEFNEDYSKHVQRERPSHPCASPPSVCLCAGIAPPGRFLSPLPPPKYSPPCEGGGTAGGPCTHPIPAVLCLCLTLARKAIEAKSLWFKGGPGGGLIIIDSMPDIRKRKPIPLVSDLSLVQSRKAGITSALASSTLNNEELVALVYPISCTTPHNFEVWTATTPTYCYECEGLLWGIARQGMRCAECGVKCHEKCQDLLNADCLQRAAEKSSKHGAEDRTQNIIMVLKDRMKIRERNKPEIFELIQEVFGVTKTTHTQQMKAVKQSVLDGTSKWSAKISITVVCAQGLQAKDKTGSSDPYVTVQVGKTKKRTKTIYGNLNPVWEENFHFECHNSSDRIKVRVWDEDDDIKSRVKQRFKRESDDFLGQTIIEVRTLSGEMDVWYNLDKRTDKSAVSGAIRLHISVEIKGEEKVAPYHVQYTCLHENLFHFVTDLQNNGVVKIPDAKGDDAWKVYFDETAQEIVDEFAMRYGVESIYQAMTHFACLSSKYMCPGVPAVMSTLLANINAYYAHTTASTNVSASDRFAASNFGKERFVKLLDQLHNSLRIDLSMYRNNFPASSPERLQDLKSTVDLLTSITFFRMKVLLGPHSPQPSCLLVSPTMKSSPAGGVTGASALLPSLQTKKGEVPPEEQGPSIKNLDFWSKLITLIVSIIEEDKNSYTPCLNQFPQELNVGKISAEVMWNLFAQDMKYAMEEHDKHRLCKSADYMNLHFKVKWLYNEYVTELPAFKSRVPEYPAWFEPFVIQWLDENEEVSRDFLHGALERDKKDGFQQTSEHALFSCSVVDVFSQLNQSFEIIKKLECPDPQIVGHYMRRFAKTISNVLLQYAEIISKDFASYCSKEKEKPCILMNNIQQLRVQLEKMFEAMGGKELDTEASNILKELQVKLNNVLDELSRVFATSFQPHIEECVKQMGDILGQVKGTGNVPASTCSSVAQDADNVLQPIMDLLDSNLTLFAKICEKTVLKRVLKELWKLVMNTMEKTIVLPPLTDQTGTQMIFNAAKELGQLSKLKDHMVREEAKSLTPKQCAVVELALDTIKQYFHAGGVGLKKTFLEKSPDLQSLRYALSLYTQATDLLIKTFVQTQSSQGSGVDDPVGEVSIHVELFTHPGTGEHKVTVKVVAANDLKWQTSGIFRPFIEVNIIGPHLSDKKRKFATKSKNNSWAPKYNESFQFTLGTETGPECYELQVCVKDYCFAREDRTVGIAVLQLRDILQRPGCACWLPPGRR</sequence>
<feature type="domain" description="C2" evidence="16">
    <location>
        <begin position="1322"/>
        <end position="1449"/>
    </location>
</feature>
<dbReference type="InterPro" id="IPR014772">
    <property type="entry name" value="Munc13_dom-2"/>
</dbReference>
<evidence type="ECO:0000259" key="16">
    <source>
        <dbReference type="PROSITE" id="PS50004"/>
    </source>
</evidence>
<keyword evidence="6" id="KW-0479">Metal-binding</keyword>
<feature type="non-terminal residue" evidence="20">
    <location>
        <position position="1454"/>
    </location>
</feature>
<gene>
    <name evidence="20" type="ORF">Z169_13788</name>
</gene>
<keyword evidence="8" id="KW-0863">Zinc-finger</keyword>
<evidence type="ECO:0000256" key="13">
    <source>
        <dbReference type="ARBA" id="ARBA00023136"/>
    </source>
</evidence>
<feature type="domain" description="Phorbol-ester/DAG-type" evidence="17">
    <location>
        <begin position="382"/>
        <end position="432"/>
    </location>
</feature>
<feature type="compositionally biased region" description="Acidic residues" evidence="15">
    <location>
        <begin position="215"/>
        <end position="235"/>
    </location>
</feature>
<dbReference type="EMBL" id="KK500873">
    <property type="protein sequence ID" value="KFP11243.1"/>
    <property type="molecule type" value="Genomic_DNA"/>
</dbReference>
<keyword evidence="21" id="KW-1185">Reference proteome</keyword>
<dbReference type="InterPro" id="IPR027080">
    <property type="entry name" value="Unc-13"/>
</dbReference>
<dbReference type="FunFam" id="2.60.40.150:FF:000014">
    <property type="entry name" value="protein unc-13 homolog B"/>
    <property type="match status" value="1"/>
</dbReference>
<evidence type="ECO:0000256" key="8">
    <source>
        <dbReference type="ARBA" id="ARBA00022771"/>
    </source>
</evidence>
<name>A0A091IUI8_EGRGA</name>
<evidence type="ECO:0000256" key="10">
    <source>
        <dbReference type="ARBA" id="ARBA00022837"/>
    </source>
</evidence>
<dbReference type="InterPro" id="IPR010439">
    <property type="entry name" value="MUN_dom"/>
</dbReference>
<feature type="domain" description="C2" evidence="16">
    <location>
        <begin position="488"/>
        <end position="612"/>
    </location>
</feature>
<protein>
    <submittedName>
        <fullName evidence="20">Protein unc-13 B</fullName>
    </submittedName>
</protein>
<evidence type="ECO:0000256" key="2">
    <source>
        <dbReference type="ARBA" id="ARBA00004496"/>
    </source>
</evidence>
<dbReference type="InterPro" id="IPR035892">
    <property type="entry name" value="C2_domain_sf"/>
</dbReference>
<dbReference type="GO" id="GO:0030672">
    <property type="term" value="C:synaptic vesicle membrane"/>
    <property type="evidence" value="ECO:0007669"/>
    <property type="project" value="TreeGrafter"/>
</dbReference>
<evidence type="ECO:0000313" key="20">
    <source>
        <dbReference type="EMBL" id="KFP11243.1"/>
    </source>
</evidence>
<evidence type="ECO:0000256" key="3">
    <source>
        <dbReference type="ARBA" id="ARBA00022483"/>
    </source>
</evidence>
<dbReference type="InterPro" id="IPR037302">
    <property type="entry name" value="Unc-13_C2B"/>
</dbReference>
<feature type="region of interest" description="Disordered" evidence="15">
    <location>
        <begin position="73"/>
        <end position="237"/>
    </location>
</feature>
<dbReference type="PROSITE" id="PS50081">
    <property type="entry name" value="ZF_DAG_PE_2"/>
    <property type="match status" value="1"/>
</dbReference>
<dbReference type="Gene3D" id="2.60.40.150">
    <property type="entry name" value="C2 domain"/>
    <property type="match status" value="2"/>
</dbReference>
<dbReference type="GO" id="GO:0005543">
    <property type="term" value="F:phospholipid binding"/>
    <property type="evidence" value="ECO:0007669"/>
    <property type="project" value="InterPro"/>
</dbReference>
<dbReference type="InterPro" id="IPR000008">
    <property type="entry name" value="C2_dom"/>
</dbReference>
<dbReference type="SMART" id="SM01145">
    <property type="entry name" value="DUF1041"/>
    <property type="match status" value="1"/>
</dbReference>
<evidence type="ECO:0000256" key="1">
    <source>
        <dbReference type="ARBA" id="ARBA00004170"/>
    </source>
</evidence>
<dbReference type="FunFam" id="1.20.58.1100:FF:000001">
    <property type="entry name" value="Protein unc-13 homolog B"/>
    <property type="match status" value="1"/>
</dbReference>
<dbReference type="CDD" id="cd04027">
    <property type="entry name" value="C2B_Munc13"/>
    <property type="match status" value="1"/>
</dbReference>
<evidence type="ECO:0000313" key="21">
    <source>
        <dbReference type="Proteomes" id="UP000053119"/>
    </source>
</evidence>
<dbReference type="Gene3D" id="1.20.58.1100">
    <property type="match status" value="1"/>
</dbReference>
<dbReference type="GO" id="GO:0043195">
    <property type="term" value="C:terminal bouton"/>
    <property type="evidence" value="ECO:0007669"/>
    <property type="project" value="TreeGrafter"/>
</dbReference>
<dbReference type="GO" id="GO:0098831">
    <property type="term" value="C:presynaptic active zone cytoplasmic component"/>
    <property type="evidence" value="ECO:0007669"/>
    <property type="project" value="TreeGrafter"/>
</dbReference>
<keyword evidence="5" id="KW-0597">Phosphoprotein</keyword>
<dbReference type="PROSITE" id="PS51259">
    <property type="entry name" value="MHD2"/>
    <property type="match status" value="1"/>
</dbReference>
<feature type="domain" description="MHD1" evidence="18">
    <location>
        <begin position="915"/>
        <end position="1058"/>
    </location>
</feature>
<keyword evidence="12" id="KW-0175">Coiled coil</keyword>